<sequence length="308" mass="34745">MGTKLSASNLSHHWRVSFEWTLRYILATRKAELAFAQVIDGLPTTSTALRIGVDDMRSDIINRIEPSTDAISIFQQYREEFDTATIQLDAQALQNHQRAPFGSVDFKLRLLGLAAVAIHHLAIETFTTLHPDGGPSHPSKAPWPGGIYIPDLFHPNYMCWFQYPRGVAELVGYWAEAEVFGGTVVSEHDADEEIILRRAFIHPPFRPLFELSTDQLDQFGSLATSPVPTARATEGHTSRYQNSEATKILPFSASPQARTKIDVIGRHPLIYRDKYERVPKIYTPGEGCVRRGVVTEEMKEFVKQLDRK</sequence>
<protein>
    <submittedName>
        <fullName evidence="1">Uncharacterized protein</fullName>
    </submittedName>
</protein>
<dbReference type="EMBL" id="MVGC01000558">
    <property type="protein sequence ID" value="RJE18405.1"/>
    <property type="molecule type" value="Genomic_DNA"/>
</dbReference>
<name>A0A3A2ZKK2_9EURO</name>
<dbReference type="Proteomes" id="UP000266188">
    <property type="component" value="Unassembled WGS sequence"/>
</dbReference>
<accession>A0A3A2ZKK2</accession>
<keyword evidence="2" id="KW-1185">Reference proteome</keyword>
<dbReference type="OrthoDB" id="5346581at2759"/>
<evidence type="ECO:0000313" key="2">
    <source>
        <dbReference type="Proteomes" id="UP000266188"/>
    </source>
</evidence>
<comment type="caution">
    <text evidence="1">The sequence shown here is derived from an EMBL/GenBank/DDBJ whole genome shotgun (WGS) entry which is preliminary data.</text>
</comment>
<proteinExistence type="predicted"/>
<dbReference type="AlphaFoldDB" id="A0A3A2ZKK2"/>
<reference evidence="2" key="1">
    <citation type="submission" date="2017-02" db="EMBL/GenBank/DDBJ databases">
        <authorList>
            <person name="Tafer H."/>
            <person name="Lopandic K."/>
        </authorList>
    </citation>
    <scope>NUCLEOTIDE SEQUENCE [LARGE SCALE GENOMIC DNA]</scope>
    <source>
        <strain evidence="2">CBS 366.77</strain>
    </source>
</reference>
<gene>
    <name evidence="1" type="ORF">PHISCL_09263</name>
</gene>
<evidence type="ECO:0000313" key="1">
    <source>
        <dbReference type="EMBL" id="RJE18405.1"/>
    </source>
</evidence>
<organism evidence="1 2">
    <name type="scientific">Aspergillus sclerotialis</name>
    <dbReference type="NCBI Taxonomy" id="2070753"/>
    <lineage>
        <taxon>Eukaryota</taxon>
        <taxon>Fungi</taxon>
        <taxon>Dikarya</taxon>
        <taxon>Ascomycota</taxon>
        <taxon>Pezizomycotina</taxon>
        <taxon>Eurotiomycetes</taxon>
        <taxon>Eurotiomycetidae</taxon>
        <taxon>Eurotiales</taxon>
        <taxon>Aspergillaceae</taxon>
        <taxon>Aspergillus</taxon>
        <taxon>Aspergillus subgen. Polypaecilum</taxon>
    </lineage>
</organism>